<dbReference type="OrthoDB" id="195502at2"/>
<feature type="transmembrane region" description="Helical" evidence="1">
    <location>
        <begin position="52"/>
        <end position="73"/>
    </location>
</feature>
<name>A0A6N4SWW0_CYTH3</name>
<evidence type="ECO:0000256" key="1">
    <source>
        <dbReference type="SAM" id="Phobius"/>
    </source>
</evidence>
<dbReference type="Pfam" id="PF10067">
    <property type="entry name" value="DUF2306"/>
    <property type="match status" value="1"/>
</dbReference>
<evidence type="ECO:0000313" key="2">
    <source>
        <dbReference type="EMBL" id="ABG61040.1"/>
    </source>
</evidence>
<keyword evidence="1" id="KW-0472">Membrane</keyword>
<feature type="transmembrane region" description="Helical" evidence="1">
    <location>
        <begin position="94"/>
        <end position="114"/>
    </location>
</feature>
<dbReference type="Proteomes" id="UP000001822">
    <property type="component" value="Chromosome"/>
</dbReference>
<dbReference type="EMBL" id="CP000383">
    <property type="protein sequence ID" value="ABG61040.1"/>
    <property type="molecule type" value="Genomic_DNA"/>
</dbReference>
<dbReference type="InterPro" id="IPR018750">
    <property type="entry name" value="DUF2306_membrane"/>
</dbReference>
<accession>A0A6N4SWW0</accession>
<dbReference type="KEGG" id="chu:CHU_3808"/>
<keyword evidence="3" id="KW-1185">Reference proteome</keyword>
<feature type="transmembrane region" description="Helical" evidence="1">
    <location>
        <begin position="186"/>
        <end position="205"/>
    </location>
</feature>
<keyword evidence="1" id="KW-0812">Transmembrane</keyword>
<feature type="transmembrane region" description="Helical" evidence="1">
    <location>
        <begin position="12"/>
        <end position="32"/>
    </location>
</feature>
<evidence type="ECO:0008006" key="4">
    <source>
        <dbReference type="Google" id="ProtNLM"/>
    </source>
</evidence>
<keyword evidence="1" id="KW-1133">Transmembrane helix</keyword>
<dbReference type="AlphaFoldDB" id="A0A6N4SWW0"/>
<evidence type="ECO:0000313" key="3">
    <source>
        <dbReference type="Proteomes" id="UP000001822"/>
    </source>
</evidence>
<sequence length="226" mass="26362">MRAFVLDILKTIIIYTLLCIATFLMSLTILQYSSFDEHVAFLQYKQEYMHIVRWKIAFYIHVFTSIFCLIAGFTQFSKHLQTGYPAIHRFIGKVYVFNILVINFPAALIMAYYANGGFPTKTAFMILDCLWFWFTLKAFLDIKNKNFRSHENYMIRSYALTFSAITLRSWKMILSAATTIDPDSLYMINAWLGFVPNLLLAEYYIRMKKNFILSSAESVSKNDPGK</sequence>
<gene>
    <name evidence="2" type="ordered locus">CHU_3808</name>
</gene>
<organism evidence="2 3">
    <name type="scientific">Cytophaga hutchinsonii (strain ATCC 33406 / DSM 1761 / CIP 103989 / NBRC 15051 / NCIMB 9469 / D465)</name>
    <dbReference type="NCBI Taxonomy" id="269798"/>
    <lineage>
        <taxon>Bacteria</taxon>
        <taxon>Pseudomonadati</taxon>
        <taxon>Bacteroidota</taxon>
        <taxon>Cytophagia</taxon>
        <taxon>Cytophagales</taxon>
        <taxon>Cytophagaceae</taxon>
        <taxon>Cytophaga</taxon>
    </lineage>
</organism>
<protein>
    <recommendedName>
        <fullName evidence="4">DUF2306 domain-containing protein</fullName>
    </recommendedName>
</protein>
<reference evidence="2 3" key="1">
    <citation type="journal article" date="2007" name="Appl. Environ. Microbiol.">
        <title>Genome sequence of the cellulolytic gliding bacterium Cytophaga hutchinsonii.</title>
        <authorList>
            <person name="Xie G."/>
            <person name="Bruce D.C."/>
            <person name="Challacombe J.F."/>
            <person name="Chertkov O."/>
            <person name="Detter J.C."/>
            <person name="Gilna P."/>
            <person name="Han C.S."/>
            <person name="Lucas S."/>
            <person name="Misra M."/>
            <person name="Myers G.L."/>
            <person name="Richardson P."/>
            <person name="Tapia R."/>
            <person name="Thayer N."/>
            <person name="Thompson L.S."/>
            <person name="Brettin T.S."/>
            <person name="Henrissat B."/>
            <person name="Wilson D.B."/>
            <person name="McBride M.J."/>
        </authorList>
    </citation>
    <scope>NUCLEOTIDE SEQUENCE [LARGE SCALE GENOMIC DNA]</scope>
    <source>
        <strain evidence="3">ATCC 33406 / DSM 1761 / CIP 103989 / NBRC 15051 / NCIMB 9469 / D465</strain>
    </source>
</reference>
<proteinExistence type="predicted"/>
<feature type="transmembrane region" description="Helical" evidence="1">
    <location>
        <begin position="120"/>
        <end position="140"/>
    </location>
</feature>